<name>A0A377HYP6_HAEPH</name>
<dbReference type="Pfam" id="PF11855">
    <property type="entry name" value="DUF3375"/>
    <property type="match status" value="1"/>
</dbReference>
<dbReference type="RefSeq" id="WP_119222024.1">
    <property type="nucleotide sequence ID" value="NZ_UGHH01000002.1"/>
</dbReference>
<reference evidence="1 2" key="1">
    <citation type="submission" date="2018-06" db="EMBL/GenBank/DDBJ databases">
        <authorList>
            <consortium name="Pathogen Informatics"/>
            <person name="Doyle S."/>
        </authorList>
    </citation>
    <scope>NUCLEOTIDE SEQUENCE [LARGE SCALE GENOMIC DNA]</scope>
    <source>
        <strain evidence="1 2">NCTC10794</strain>
    </source>
</reference>
<gene>
    <name evidence="1" type="ORF">NCTC10794_00249</name>
</gene>
<dbReference type="InterPro" id="IPR021804">
    <property type="entry name" value="DUF3375"/>
</dbReference>
<evidence type="ECO:0000313" key="2">
    <source>
        <dbReference type="Proteomes" id="UP000254867"/>
    </source>
</evidence>
<evidence type="ECO:0000313" key="1">
    <source>
        <dbReference type="EMBL" id="STO63239.1"/>
    </source>
</evidence>
<protein>
    <submittedName>
        <fullName evidence="1">Protein of uncharacterized function (DUF3375)</fullName>
    </submittedName>
</protein>
<dbReference type="EMBL" id="UGHH01000002">
    <property type="protein sequence ID" value="STO63239.1"/>
    <property type="molecule type" value="Genomic_DNA"/>
</dbReference>
<proteinExistence type="predicted"/>
<dbReference type="Proteomes" id="UP000254867">
    <property type="component" value="Unassembled WGS sequence"/>
</dbReference>
<dbReference type="AlphaFoldDB" id="A0A377HYP6"/>
<organism evidence="1 2">
    <name type="scientific">Haemophilus parahaemolyticus</name>
    <dbReference type="NCBI Taxonomy" id="735"/>
    <lineage>
        <taxon>Bacteria</taxon>
        <taxon>Pseudomonadati</taxon>
        <taxon>Pseudomonadota</taxon>
        <taxon>Gammaproteobacteria</taxon>
        <taxon>Pasteurellales</taxon>
        <taxon>Pasteurellaceae</taxon>
        <taxon>Haemophilus</taxon>
    </lineage>
</organism>
<accession>A0A377HYP6</accession>
<sequence length="480" mass="56495">MSLDFFTLRNYRENNPTWKLLCATNSPLIISFLNSAFIEPNERIIDEAILSEKLEDVLYQLREQLGKKSFPKSAKEYLTEWAAPENAWLRKFYKLGSDEAQFDLMPATEKAISWLTQLTKRQFIGTESRLLTLFNLLKEMRHGSEINPEIRIAELEKQRNEIDQEILRIRLGELNIFDDTALKERFLQFNQGAKELLSDFREVEQNFRQLDSKVRKQITLWEGSKGELLEEIMGERNAISDSDQGKSFRAFWDFLLSQQRQQEFTELLDYILQLPAIHSLNPDINQQHIHYDWLEAGEHTQRTVAQLSQQLRRFLDDKAWLENRHIMEIFRQIEGKVFELDPSEIKGDVMEICEAKVNLNLPIERPLYSPKTQQSIEKILIEEGQAEMNLADLLWQAQVDKTQLIQNVRRALQTKEQITLQEIIQNQPLEYGLSELLTYLQLDQQSYFKLVVDSGSEEKIKWQSGEIIRSARLPRIIFTR</sequence>